<dbReference type="Proteomes" id="UP001234178">
    <property type="component" value="Unassembled WGS sequence"/>
</dbReference>
<accession>A0ABR0B153</accession>
<evidence type="ECO:0000313" key="2">
    <source>
        <dbReference type="EMBL" id="KAK4031111.1"/>
    </source>
</evidence>
<sequence>MKVTVRQNVEEEQDETSPVNKRERSDNADSDIITKTRQFLPQDAKRIPQLRAQPNPSNCPSYSFESTPLVGLWLHQENLAFRRSPGCVKMQVFKSVEAPSVSD</sequence>
<protein>
    <submittedName>
        <fullName evidence="2">Uncharacterized protein</fullName>
    </submittedName>
</protein>
<name>A0ABR0B153_9CRUS</name>
<evidence type="ECO:0000256" key="1">
    <source>
        <dbReference type="SAM" id="MobiDB-lite"/>
    </source>
</evidence>
<proteinExistence type="predicted"/>
<reference evidence="2 3" key="1">
    <citation type="journal article" date="2023" name="Nucleic Acids Res.">
        <title>The hologenome of Daphnia magna reveals possible DNA methylation and microbiome-mediated evolution of the host genome.</title>
        <authorList>
            <person name="Chaturvedi A."/>
            <person name="Li X."/>
            <person name="Dhandapani V."/>
            <person name="Marshall H."/>
            <person name="Kissane S."/>
            <person name="Cuenca-Cambronero M."/>
            <person name="Asole G."/>
            <person name="Calvet F."/>
            <person name="Ruiz-Romero M."/>
            <person name="Marangio P."/>
            <person name="Guigo R."/>
            <person name="Rago D."/>
            <person name="Mirbahai L."/>
            <person name="Eastwood N."/>
            <person name="Colbourne J.K."/>
            <person name="Zhou J."/>
            <person name="Mallon E."/>
            <person name="Orsini L."/>
        </authorList>
    </citation>
    <scope>NUCLEOTIDE SEQUENCE [LARGE SCALE GENOMIC DNA]</scope>
    <source>
        <strain evidence="2">LRV0_1</strain>
    </source>
</reference>
<dbReference type="EMBL" id="JAOYFB010000039">
    <property type="protein sequence ID" value="KAK4031111.1"/>
    <property type="molecule type" value="Genomic_DNA"/>
</dbReference>
<organism evidence="2 3">
    <name type="scientific">Daphnia magna</name>
    <dbReference type="NCBI Taxonomy" id="35525"/>
    <lineage>
        <taxon>Eukaryota</taxon>
        <taxon>Metazoa</taxon>
        <taxon>Ecdysozoa</taxon>
        <taxon>Arthropoda</taxon>
        <taxon>Crustacea</taxon>
        <taxon>Branchiopoda</taxon>
        <taxon>Diplostraca</taxon>
        <taxon>Cladocera</taxon>
        <taxon>Anomopoda</taxon>
        <taxon>Daphniidae</taxon>
        <taxon>Daphnia</taxon>
    </lineage>
</organism>
<keyword evidence="3" id="KW-1185">Reference proteome</keyword>
<gene>
    <name evidence="2" type="ORF">OUZ56_024637</name>
</gene>
<feature type="region of interest" description="Disordered" evidence="1">
    <location>
        <begin position="1"/>
        <end position="31"/>
    </location>
</feature>
<comment type="caution">
    <text evidence="2">The sequence shown here is derived from an EMBL/GenBank/DDBJ whole genome shotgun (WGS) entry which is preliminary data.</text>
</comment>
<evidence type="ECO:0000313" key="3">
    <source>
        <dbReference type="Proteomes" id="UP001234178"/>
    </source>
</evidence>